<dbReference type="RefSeq" id="WP_126398256.1">
    <property type="nucleotide sequence ID" value="NZ_AP018907.1"/>
</dbReference>
<evidence type="ECO:0000313" key="1">
    <source>
        <dbReference type="EMBL" id="BBF92387.1"/>
    </source>
</evidence>
<gene>
    <name evidence="1" type="ORF">BLTE_10720</name>
</gene>
<sequence length="114" mass="12589">MSAEQTIKDQLDRIAELRTVYGAPGDHGYDTPAGDALYRLYAIAFTLSVLLPEIAADARDAARYRWLRERDLETIDKGGVFIGAVPENLVLNLEEADQIIDAAREAEARAEIAK</sequence>
<dbReference type="KEGG" id="blag:BLTE_10720"/>
<proteinExistence type="predicted"/>
<keyword evidence="2" id="KW-1185">Reference proteome</keyword>
<organism evidence="1 2">
    <name type="scientific">Blastochloris tepida</name>
    <dbReference type="NCBI Taxonomy" id="2233851"/>
    <lineage>
        <taxon>Bacteria</taxon>
        <taxon>Pseudomonadati</taxon>
        <taxon>Pseudomonadota</taxon>
        <taxon>Alphaproteobacteria</taxon>
        <taxon>Hyphomicrobiales</taxon>
        <taxon>Blastochloridaceae</taxon>
        <taxon>Blastochloris</taxon>
    </lineage>
</organism>
<dbReference type="AlphaFoldDB" id="A0A348FYK4"/>
<evidence type="ECO:0000313" key="2">
    <source>
        <dbReference type="Proteomes" id="UP000266934"/>
    </source>
</evidence>
<name>A0A348FYK4_9HYPH</name>
<protein>
    <submittedName>
        <fullName evidence="1">Uncharacterized protein</fullName>
    </submittedName>
</protein>
<accession>A0A348FYK4</accession>
<dbReference type="Proteomes" id="UP000266934">
    <property type="component" value="Chromosome"/>
</dbReference>
<dbReference type="OrthoDB" id="8241168at2"/>
<reference evidence="1 2" key="1">
    <citation type="submission" date="2018-08" db="EMBL/GenBank/DDBJ databases">
        <title>Complete genome sequencing of Blastochloris tepida GI.</title>
        <authorList>
            <person name="Tsukatani Y."/>
            <person name="Mori H."/>
        </authorList>
    </citation>
    <scope>NUCLEOTIDE SEQUENCE [LARGE SCALE GENOMIC DNA]</scope>
    <source>
        <strain evidence="1 2">GI</strain>
    </source>
</reference>
<dbReference type="EMBL" id="AP018907">
    <property type="protein sequence ID" value="BBF92387.1"/>
    <property type="molecule type" value="Genomic_DNA"/>
</dbReference>